<feature type="domain" description="EF-hand" evidence="1">
    <location>
        <begin position="30"/>
        <end position="65"/>
    </location>
</feature>
<dbReference type="PROSITE" id="PS50222">
    <property type="entry name" value="EF_HAND_2"/>
    <property type="match status" value="1"/>
</dbReference>
<dbReference type="EMBL" id="JBBPBK010000005">
    <property type="protein sequence ID" value="KAK9284712.1"/>
    <property type="molecule type" value="Genomic_DNA"/>
</dbReference>
<organism evidence="2 3">
    <name type="scientific">Liquidambar formosana</name>
    <name type="common">Formosan gum</name>
    <dbReference type="NCBI Taxonomy" id="63359"/>
    <lineage>
        <taxon>Eukaryota</taxon>
        <taxon>Viridiplantae</taxon>
        <taxon>Streptophyta</taxon>
        <taxon>Embryophyta</taxon>
        <taxon>Tracheophyta</taxon>
        <taxon>Spermatophyta</taxon>
        <taxon>Magnoliopsida</taxon>
        <taxon>eudicotyledons</taxon>
        <taxon>Gunneridae</taxon>
        <taxon>Pentapetalae</taxon>
        <taxon>Saxifragales</taxon>
        <taxon>Altingiaceae</taxon>
        <taxon>Liquidambar</taxon>
    </lineage>
</organism>
<comment type="caution">
    <text evidence="2">The sequence shown here is derived from an EMBL/GenBank/DDBJ whole genome shotgun (WGS) entry which is preliminary data.</text>
</comment>
<evidence type="ECO:0000313" key="2">
    <source>
        <dbReference type="EMBL" id="KAK9284712.1"/>
    </source>
</evidence>
<sequence length="123" mass="13942">MVREIDKDGDRLIDLNAFTELNTNGFNSHEMMENLKDIFAVYELDGNGSTSLDELHEVWSNLGDKWSLAECKRCSMRLMIMGSLISCIFQGLEQKQDIGRKLIYASLLFQSGNTKGTPPMSSW</sequence>
<dbReference type="InterPro" id="IPR011992">
    <property type="entry name" value="EF-hand-dom_pair"/>
</dbReference>
<dbReference type="AlphaFoldDB" id="A0AAP0RU85"/>
<protein>
    <recommendedName>
        <fullName evidence="1">EF-hand domain-containing protein</fullName>
    </recommendedName>
</protein>
<reference evidence="2 3" key="1">
    <citation type="journal article" date="2024" name="Plant J.">
        <title>Genome sequences and population genomics reveal climatic adaptation and genomic divergence between two closely related sweetgum species.</title>
        <authorList>
            <person name="Xu W.Q."/>
            <person name="Ren C.Q."/>
            <person name="Zhang X.Y."/>
            <person name="Comes H.P."/>
            <person name="Liu X.H."/>
            <person name="Li Y.G."/>
            <person name="Kettle C.J."/>
            <person name="Jalonen R."/>
            <person name="Gaisberger H."/>
            <person name="Ma Y.Z."/>
            <person name="Qiu Y.X."/>
        </authorList>
    </citation>
    <scope>NUCLEOTIDE SEQUENCE [LARGE SCALE GENOMIC DNA]</scope>
    <source>
        <strain evidence="2">Hangzhou</strain>
    </source>
</reference>
<dbReference type="InterPro" id="IPR002048">
    <property type="entry name" value="EF_hand_dom"/>
</dbReference>
<dbReference type="GO" id="GO:0005509">
    <property type="term" value="F:calcium ion binding"/>
    <property type="evidence" value="ECO:0007669"/>
    <property type="project" value="InterPro"/>
</dbReference>
<dbReference type="Gene3D" id="1.10.238.10">
    <property type="entry name" value="EF-hand"/>
    <property type="match status" value="1"/>
</dbReference>
<proteinExistence type="predicted"/>
<keyword evidence="3" id="KW-1185">Reference proteome</keyword>
<name>A0AAP0RU85_LIQFO</name>
<accession>A0AAP0RU85</accession>
<gene>
    <name evidence="2" type="ORF">L1049_023888</name>
</gene>
<dbReference type="SUPFAM" id="SSF47473">
    <property type="entry name" value="EF-hand"/>
    <property type="match status" value="1"/>
</dbReference>
<evidence type="ECO:0000259" key="1">
    <source>
        <dbReference type="PROSITE" id="PS50222"/>
    </source>
</evidence>
<evidence type="ECO:0000313" key="3">
    <source>
        <dbReference type="Proteomes" id="UP001415857"/>
    </source>
</evidence>
<dbReference type="Proteomes" id="UP001415857">
    <property type="component" value="Unassembled WGS sequence"/>
</dbReference>